<evidence type="ECO:0000256" key="2">
    <source>
        <dbReference type="ARBA" id="ARBA00022759"/>
    </source>
</evidence>
<reference evidence="7 8" key="1">
    <citation type="submission" date="2019-03" db="EMBL/GenBank/DDBJ databases">
        <authorList>
            <person name="Kim M.K.M."/>
        </authorList>
    </citation>
    <scope>NUCLEOTIDE SEQUENCE [LARGE SCALE GENOMIC DNA]</scope>
    <source>
        <strain evidence="7 8">18JY15-6</strain>
    </source>
</reference>
<comment type="caution">
    <text evidence="7">The sequence shown here is derived from an EMBL/GenBank/DDBJ whole genome shotgun (WGS) entry which is preliminary data.</text>
</comment>
<keyword evidence="8" id="KW-1185">Reference proteome</keyword>
<dbReference type="OrthoDB" id="9801520at2"/>
<dbReference type="RefSeq" id="WP_131581924.1">
    <property type="nucleotide sequence ID" value="NZ_SJZJ01000004.1"/>
</dbReference>
<dbReference type="CDD" id="cd00221">
    <property type="entry name" value="Vsr"/>
    <property type="match status" value="1"/>
</dbReference>
<dbReference type="Proteomes" id="UP000295453">
    <property type="component" value="Unassembled WGS sequence"/>
</dbReference>
<dbReference type="Gene3D" id="3.40.960.10">
    <property type="entry name" value="VSR Endonuclease"/>
    <property type="match status" value="1"/>
</dbReference>
<keyword evidence="3 6" id="KW-0227">DNA damage</keyword>
<accession>A0A4R1CGF1</accession>
<organism evidence="7 8">
    <name type="scientific">Nocardioides jejuensis</name>
    <dbReference type="NCBI Taxonomy" id="2502782"/>
    <lineage>
        <taxon>Bacteria</taxon>
        <taxon>Bacillati</taxon>
        <taxon>Actinomycetota</taxon>
        <taxon>Actinomycetes</taxon>
        <taxon>Propionibacteriales</taxon>
        <taxon>Nocardioidaceae</taxon>
        <taxon>Nocardioides</taxon>
    </lineage>
</organism>
<dbReference type="SUPFAM" id="SSF52980">
    <property type="entry name" value="Restriction endonuclease-like"/>
    <property type="match status" value="1"/>
</dbReference>
<gene>
    <name evidence="7" type="primary">vsr</name>
    <name evidence="7" type="ORF">EPD65_04290</name>
</gene>
<evidence type="ECO:0000256" key="1">
    <source>
        <dbReference type="ARBA" id="ARBA00022722"/>
    </source>
</evidence>
<dbReference type="EC" id="3.1.-.-" evidence="6"/>
<protein>
    <recommendedName>
        <fullName evidence="6">Very short patch repair endonuclease</fullName>
        <ecNumber evidence="6">3.1.-.-</ecNumber>
    </recommendedName>
</protein>
<comment type="similarity">
    <text evidence="6">Belongs to the vsr family.</text>
</comment>
<dbReference type="EMBL" id="SJZJ01000004">
    <property type="protein sequence ID" value="TCJ30424.1"/>
    <property type="molecule type" value="Genomic_DNA"/>
</dbReference>
<proteinExistence type="inferred from homology"/>
<keyword evidence="2 6" id="KW-0255">Endonuclease</keyword>
<evidence type="ECO:0000256" key="5">
    <source>
        <dbReference type="ARBA" id="ARBA00023204"/>
    </source>
</evidence>
<dbReference type="InterPro" id="IPR004603">
    <property type="entry name" value="DNA_mismatch_endonuc_vsr"/>
</dbReference>
<keyword evidence="5 6" id="KW-0234">DNA repair</keyword>
<name>A0A4R1CGF1_9ACTN</name>
<dbReference type="GO" id="GO:0016787">
    <property type="term" value="F:hydrolase activity"/>
    <property type="evidence" value="ECO:0007669"/>
    <property type="project" value="UniProtKB-KW"/>
</dbReference>
<sequence length="154" mass="17495">MPDVVSPEVRSRMMSGIRGKNTKPELLLRRELHRRGLRFRLHDKRLPGSPDLVFPKFKAVVFVNGCFWHGHVGCRYFKIPQTRRDFWLAKITRNQKRDVEVRAALSELGWRVATVWECATRKDAFSCVAAVESWLADGGAEGAFEAQGPGTSGR</sequence>
<evidence type="ECO:0000256" key="6">
    <source>
        <dbReference type="PIRNR" id="PIRNR018267"/>
    </source>
</evidence>
<evidence type="ECO:0000256" key="3">
    <source>
        <dbReference type="ARBA" id="ARBA00022763"/>
    </source>
</evidence>
<dbReference type="GO" id="GO:0004519">
    <property type="term" value="F:endonuclease activity"/>
    <property type="evidence" value="ECO:0007669"/>
    <property type="project" value="UniProtKB-KW"/>
</dbReference>
<dbReference type="GO" id="GO:0006298">
    <property type="term" value="P:mismatch repair"/>
    <property type="evidence" value="ECO:0007669"/>
    <property type="project" value="UniProtKB-UniRule"/>
</dbReference>
<evidence type="ECO:0000256" key="4">
    <source>
        <dbReference type="ARBA" id="ARBA00022801"/>
    </source>
</evidence>
<comment type="function">
    <text evidence="6">May nick specific sequences that contain T:G mispairs resulting from m5C-deamination.</text>
</comment>
<evidence type="ECO:0000313" key="7">
    <source>
        <dbReference type="EMBL" id="TCJ30424.1"/>
    </source>
</evidence>
<evidence type="ECO:0000313" key="8">
    <source>
        <dbReference type="Proteomes" id="UP000295453"/>
    </source>
</evidence>
<keyword evidence="4 6" id="KW-0378">Hydrolase</keyword>
<dbReference type="InterPro" id="IPR011335">
    <property type="entry name" value="Restrct_endonuc-II-like"/>
</dbReference>
<keyword evidence="1 6" id="KW-0540">Nuclease</keyword>
<dbReference type="Pfam" id="PF03852">
    <property type="entry name" value="Vsr"/>
    <property type="match status" value="1"/>
</dbReference>
<dbReference type="NCBIfam" id="TIGR00632">
    <property type="entry name" value="vsr"/>
    <property type="match status" value="1"/>
</dbReference>
<dbReference type="PIRSF" id="PIRSF018267">
    <property type="entry name" value="VSR_endonuc"/>
    <property type="match status" value="1"/>
</dbReference>
<dbReference type="AlphaFoldDB" id="A0A4R1CGF1"/>